<dbReference type="SUPFAM" id="SSF81653">
    <property type="entry name" value="Calcium ATPase, transduction domain A"/>
    <property type="match status" value="1"/>
</dbReference>
<evidence type="ECO:0000313" key="4">
    <source>
        <dbReference type="EMBL" id="TDH73829.1"/>
    </source>
</evidence>
<evidence type="ECO:0000256" key="2">
    <source>
        <dbReference type="ARBA" id="ARBA00022475"/>
    </source>
</evidence>
<dbReference type="GO" id="GO:0006883">
    <property type="term" value="P:intracellular sodium ion homeostasis"/>
    <property type="evidence" value="ECO:0007669"/>
    <property type="project" value="TreeGrafter"/>
</dbReference>
<dbReference type="InterPro" id="IPR059000">
    <property type="entry name" value="ATPase_P-type_domA"/>
</dbReference>
<dbReference type="GO" id="GO:1902600">
    <property type="term" value="P:proton transmembrane transport"/>
    <property type="evidence" value="ECO:0007669"/>
    <property type="project" value="TreeGrafter"/>
</dbReference>
<evidence type="ECO:0000313" key="5">
    <source>
        <dbReference type="Proteomes" id="UP000294530"/>
    </source>
</evidence>
<dbReference type="EMBL" id="SHOA02000018">
    <property type="protein sequence ID" value="TDH73829.1"/>
    <property type="molecule type" value="Genomic_DNA"/>
</dbReference>
<feature type="domain" description="P-type ATPase A" evidence="3">
    <location>
        <begin position="62"/>
        <end position="172"/>
    </location>
</feature>
<comment type="caution">
    <text evidence="4">The sequence shown here is derived from an EMBL/GenBank/DDBJ whole genome shotgun (WGS) entry which is preliminary data.</text>
</comment>
<dbReference type="InterPro" id="IPR050510">
    <property type="entry name" value="Cation_transp_ATPase_P-type"/>
</dbReference>
<keyword evidence="2" id="KW-1003">Cell membrane</keyword>
<dbReference type="GO" id="GO:0030007">
    <property type="term" value="P:intracellular potassium ion homeostasis"/>
    <property type="evidence" value="ECO:0007669"/>
    <property type="project" value="TreeGrafter"/>
</dbReference>
<dbReference type="GO" id="GO:1990573">
    <property type="term" value="P:potassium ion import across plasma membrane"/>
    <property type="evidence" value="ECO:0007669"/>
    <property type="project" value="TreeGrafter"/>
</dbReference>
<evidence type="ECO:0000259" key="3">
    <source>
        <dbReference type="Pfam" id="PF00122"/>
    </source>
</evidence>
<name>A0A976IL44_BRELC</name>
<gene>
    <name evidence="4" type="ORF">CCR75_001967</name>
</gene>
<dbReference type="Pfam" id="PF00122">
    <property type="entry name" value="E1-E2_ATPase"/>
    <property type="match status" value="1"/>
</dbReference>
<accession>A0A976IL44</accession>
<dbReference type="AlphaFoldDB" id="A0A976IL44"/>
<dbReference type="RefSeq" id="XP_067823327.1">
    <property type="nucleotide sequence ID" value="XM_067960068.1"/>
</dbReference>
<dbReference type="PANTHER" id="PTHR43294:SF21">
    <property type="entry name" value="CATION TRANSPORTING ATPASE"/>
    <property type="match status" value="1"/>
</dbReference>
<dbReference type="InterPro" id="IPR008250">
    <property type="entry name" value="ATPase_P-typ_transduc_dom_A_sf"/>
</dbReference>
<dbReference type="Gene3D" id="2.70.150.10">
    <property type="entry name" value="Calcium-transporting ATPase, cytoplasmic transduction domain A"/>
    <property type="match status" value="1"/>
</dbReference>
<evidence type="ECO:0000256" key="1">
    <source>
        <dbReference type="ARBA" id="ARBA00004651"/>
    </source>
</evidence>
<dbReference type="OrthoDB" id="1894652at2759"/>
<dbReference type="GeneID" id="94345739"/>
<dbReference type="GO" id="GO:0036376">
    <property type="term" value="P:sodium ion export across plasma membrane"/>
    <property type="evidence" value="ECO:0007669"/>
    <property type="project" value="TreeGrafter"/>
</dbReference>
<protein>
    <recommendedName>
        <fullName evidence="3">P-type ATPase A domain-containing protein</fullName>
    </recommendedName>
</protein>
<dbReference type="KEGG" id="blac:94345739"/>
<dbReference type="GO" id="GO:0005886">
    <property type="term" value="C:plasma membrane"/>
    <property type="evidence" value="ECO:0007669"/>
    <property type="project" value="UniProtKB-SubCell"/>
</dbReference>
<keyword evidence="5" id="KW-1185">Reference proteome</keyword>
<proteinExistence type="predicted"/>
<keyword evidence="2" id="KW-0472">Membrane</keyword>
<dbReference type="PANTHER" id="PTHR43294">
    <property type="entry name" value="SODIUM/POTASSIUM-TRANSPORTING ATPASE SUBUNIT ALPHA"/>
    <property type="match status" value="1"/>
</dbReference>
<sequence length="198" mass="21639">MARRSLYGPNRVTPPVNCPSWVCCLLPCLMRTASMQAYHEALPREATVRRRVAAAQGQVSFRCMRMDVMSLVYGDVVELKAGDVAGADCRVVECSDDCIVDQTILMGDDGEDEEAGIARCEKHVTTVTPPLHLQQKPLQCNNIVPMTARVVKGAAVAVVLSTGDFTLWGRMLACHEWPRAPGTVIRKGDLEEQSGLIV</sequence>
<dbReference type="GO" id="GO:0005391">
    <property type="term" value="F:P-type sodium:potassium-exchanging transporter activity"/>
    <property type="evidence" value="ECO:0007669"/>
    <property type="project" value="TreeGrafter"/>
</dbReference>
<reference evidence="4 5" key="1">
    <citation type="journal article" date="2021" name="Genome Biol.">
        <title>AFLAP: assembly-free linkage analysis pipeline using k-mers from genome sequencing data.</title>
        <authorList>
            <person name="Fletcher K."/>
            <person name="Zhang L."/>
            <person name="Gil J."/>
            <person name="Han R."/>
            <person name="Cavanaugh K."/>
            <person name="Michelmore R."/>
        </authorList>
    </citation>
    <scope>NUCLEOTIDE SEQUENCE [LARGE SCALE GENOMIC DNA]</scope>
    <source>
        <strain evidence="4 5">SF5</strain>
    </source>
</reference>
<organism evidence="4 5">
    <name type="scientific">Bremia lactucae</name>
    <name type="common">Lettuce downy mildew</name>
    <dbReference type="NCBI Taxonomy" id="4779"/>
    <lineage>
        <taxon>Eukaryota</taxon>
        <taxon>Sar</taxon>
        <taxon>Stramenopiles</taxon>
        <taxon>Oomycota</taxon>
        <taxon>Peronosporomycetes</taxon>
        <taxon>Peronosporales</taxon>
        <taxon>Peronosporaceae</taxon>
        <taxon>Bremia</taxon>
    </lineage>
</organism>
<dbReference type="Proteomes" id="UP000294530">
    <property type="component" value="Unassembled WGS sequence"/>
</dbReference>
<comment type="subcellular location">
    <subcellularLocation>
        <location evidence="1">Cell membrane</location>
        <topology evidence="1">Multi-pass membrane protein</topology>
    </subcellularLocation>
</comment>